<dbReference type="Proteomes" id="UP000272464">
    <property type="component" value="Unassembled WGS sequence"/>
</dbReference>
<sequence length="114" mass="13707">MMIQAMTFKLSQQIDDYLDLLNYAKLIGDLEWSADILQTLETLYNTGEEELRKDLEEQLWRQFDQVNARMMDLFVQIRQSEDEAHKQILLEQMWTLKLERITISQQLKTHTDKI</sequence>
<organism evidence="1 2">
    <name type="scientific">Paenibacillus zeisoli</name>
    <dbReference type="NCBI Taxonomy" id="2496267"/>
    <lineage>
        <taxon>Bacteria</taxon>
        <taxon>Bacillati</taxon>
        <taxon>Bacillota</taxon>
        <taxon>Bacilli</taxon>
        <taxon>Bacillales</taxon>
        <taxon>Paenibacillaceae</taxon>
        <taxon>Paenibacillus</taxon>
    </lineage>
</organism>
<dbReference type="RefSeq" id="WP_127200682.1">
    <property type="nucleotide sequence ID" value="NZ_RZNX01000011.1"/>
</dbReference>
<protein>
    <submittedName>
        <fullName evidence="1">Uncharacterized protein</fullName>
    </submittedName>
</protein>
<evidence type="ECO:0000313" key="1">
    <source>
        <dbReference type="EMBL" id="RUT28138.1"/>
    </source>
</evidence>
<reference evidence="1 2" key="1">
    <citation type="submission" date="2018-12" db="EMBL/GenBank/DDBJ databases">
        <authorList>
            <person name="Sun L."/>
            <person name="Chen Z."/>
        </authorList>
    </citation>
    <scope>NUCLEOTIDE SEQUENCE [LARGE SCALE GENOMIC DNA]</scope>
    <source>
        <strain evidence="1 2">3-5-3</strain>
    </source>
</reference>
<name>A0A3S1B5I1_9BACL</name>
<dbReference type="AlphaFoldDB" id="A0A3S1B5I1"/>
<comment type="caution">
    <text evidence="1">The sequence shown here is derived from an EMBL/GenBank/DDBJ whole genome shotgun (WGS) entry which is preliminary data.</text>
</comment>
<evidence type="ECO:0000313" key="2">
    <source>
        <dbReference type="Proteomes" id="UP000272464"/>
    </source>
</evidence>
<dbReference type="EMBL" id="RZNX01000011">
    <property type="protein sequence ID" value="RUT28138.1"/>
    <property type="molecule type" value="Genomic_DNA"/>
</dbReference>
<gene>
    <name evidence="1" type="ORF">EJP77_18170</name>
</gene>
<keyword evidence="2" id="KW-1185">Reference proteome</keyword>
<accession>A0A3S1B5I1</accession>
<dbReference type="OrthoDB" id="2988996at2"/>
<proteinExistence type="predicted"/>